<name>A0ABW6S4S5_9NOCA</name>
<sequence>MGKTVGEPTGFAGASSGQVDAALLPRQVLLVMCVAGFARLELVS</sequence>
<dbReference type="EMBL" id="JBIAQY010000007">
    <property type="protein sequence ID" value="MFF3570563.1"/>
    <property type="molecule type" value="Genomic_DNA"/>
</dbReference>
<protein>
    <submittedName>
        <fullName evidence="1">Uncharacterized protein</fullName>
    </submittedName>
</protein>
<proteinExistence type="predicted"/>
<evidence type="ECO:0000313" key="2">
    <source>
        <dbReference type="Proteomes" id="UP001601992"/>
    </source>
</evidence>
<organism evidence="1 2">
    <name type="scientific">Nocardia jiangxiensis</name>
    <dbReference type="NCBI Taxonomy" id="282685"/>
    <lineage>
        <taxon>Bacteria</taxon>
        <taxon>Bacillati</taxon>
        <taxon>Actinomycetota</taxon>
        <taxon>Actinomycetes</taxon>
        <taxon>Mycobacteriales</taxon>
        <taxon>Nocardiaceae</taxon>
        <taxon>Nocardia</taxon>
    </lineage>
</organism>
<accession>A0ABW6S4S5</accession>
<reference evidence="1 2" key="1">
    <citation type="submission" date="2024-10" db="EMBL/GenBank/DDBJ databases">
        <title>The Natural Products Discovery Center: Release of the First 8490 Sequenced Strains for Exploring Actinobacteria Biosynthetic Diversity.</title>
        <authorList>
            <person name="Kalkreuter E."/>
            <person name="Kautsar S.A."/>
            <person name="Yang D."/>
            <person name="Bader C.D."/>
            <person name="Teijaro C.N."/>
            <person name="Fluegel L."/>
            <person name="Davis C.M."/>
            <person name="Simpson J.R."/>
            <person name="Lauterbach L."/>
            <person name="Steele A.D."/>
            <person name="Gui C."/>
            <person name="Meng S."/>
            <person name="Li G."/>
            <person name="Viehrig K."/>
            <person name="Ye F."/>
            <person name="Su P."/>
            <person name="Kiefer A.F."/>
            <person name="Nichols A."/>
            <person name="Cepeda A.J."/>
            <person name="Yan W."/>
            <person name="Fan B."/>
            <person name="Jiang Y."/>
            <person name="Adhikari A."/>
            <person name="Zheng C.-J."/>
            <person name="Schuster L."/>
            <person name="Cowan T.M."/>
            <person name="Smanski M.J."/>
            <person name="Chevrette M.G."/>
            <person name="De Carvalho L.P.S."/>
            <person name="Shen B."/>
        </authorList>
    </citation>
    <scope>NUCLEOTIDE SEQUENCE [LARGE SCALE GENOMIC DNA]</scope>
    <source>
        <strain evidence="1 2">NPDC002593</strain>
    </source>
</reference>
<dbReference type="RefSeq" id="WP_387404821.1">
    <property type="nucleotide sequence ID" value="NZ_JBIAQY010000007.1"/>
</dbReference>
<evidence type="ECO:0000313" key="1">
    <source>
        <dbReference type="EMBL" id="MFF3570563.1"/>
    </source>
</evidence>
<dbReference type="Proteomes" id="UP001601992">
    <property type="component" value="Unassembled WGS sequence"/>
</dbReference>
<comment type="caution">
    <text evidence="1">The sequence shown here is derived from an EMBL/GenBank/DDBJ whole genome shotgun (WGS) entry which is preliminary data.</text>
</comment>
<keyword evidence="2" id="KW-1185">Reference proteome</keyword>
<gene>
    <name evidence="1" type="ORF">ACFYXQ_22540</name>
</gene>